<dbReference type="GO" id="GO:0032934">
    <property type="term" value="F:sterol binding"/>
    <property type="evidence" value="ECO:0007669"/>
    <property type="project" value="InterPro"/>
</dbReference>
<gene>
    <name evidence="9" type="ORF">OSTQU699_LOCUS4074</name>
</gene>
<name>A0A8S1IY39_9CHLO</name>
<dbReference type="SMART" id="SM00737">
    <property type="entry name" value="ML"/>
    <property type="match status" value="1"/>
</dbReference>
<evidence type="ECO:0000256" key="4">
    <source>
        <dbReference type="ARBA" id="ARBA00022448"/>
    </source>
</evidence>
<reference evidence="9" key="1">
    <citation type="submission" date="2020-12" db="EMBL/GenBank/DDBJ databases">
        <authorList>
            <person name="Iha C."/>
        </authorList>
    </citation>
    <scope>NUCLEOTIDE SEQUENCE</scope>
</reference>
<keyword evidence="5 7" id="KW-0732">Signal</keyword>
<dbReference type="Proteomes" id="UP000708148">
    <property type="component" value="Unassembled WGS sequence"/>
</dbReference>
<comment type="function">
    <text evidence="1">Catalyzes the intermembrane transfer of phosphatidylglycerol and phosphatidylinositol.</text>
</comment>
<dbReference type="GO" id="GO:0015918">
    <property type="term" value="P:sterol transport"/>
    <property type="evidence" value="ECO:0007669"/>
    <property type="project" value="InterPro"/>
</dbReference>
<evidence type="ECO:0000256" key="1">
    <source>
        <dbReference type="ARBA" id="ARBA00002053"/>
    </source>
</evidence>
<dbReference type="OrthoDB" id="6409159at2759"/>
<comment type="caution">
    <text evidence="9">The sequence shown here is derived from an EMBL/GenBank/DDBJ whole genome shotgun (WGS) entry which is preliminary data.</text>
</comment>
<dbReference type="PANTHER" id="PTHR11306:SF0">
    <property type="entry name" value="PHOSPHATIDYLGLYCEROL_PHOSPHATIDYLINOSITOL TRANSFER PROTEIN"/>
    <property type="match status" value="1"/>
</dbReference>
<dbReference type="AlphaFoldDB" id="A0A8S1IY39"/>
<organism evidence="9 10">
    <name type="scientific">Ostreobium quekettii</name>
    <dbReference type="NCBI Taxonomy" id="121088"/>
    <lineage>
        <taxon>Eukaryota</taxon>
        <taxon>Viridiplantae</taxon>
        <taxon>Chlorophyta</taxon>
        <taxon>core chlorophytes</taxon>
        <taxon>Ulvophyceae</taxon>
        <taxon>TCBD clade</taxon>
        <taxon>Bryopsidales</taxon>
        <taxon>Ostreobineae</taxon>
        <taxon>Ostreobiaceae</taxon>
        <taxon>Ostreobium</taxon>
    </lineage>
</organism>
<dbReference type="InterPro" id="IPR003172">
    <property type="entry name" value="ML_dom"/>
</dbReference>
<keyword evidence="4" id="KW-0813">Transport</keyword>
<evidence type="ECO:0000256" key="5">
    <source>
        <dbReference type="ARBA" id="ARBA00022729"/>
    </source>
</evidence>
<dbReference type="Gene3D" id="2.60.40.770">
    <property type="match status" value="1"/>
</dbReference>
<dbReference type="Pfam" id="PF02221">
    <property type="entry name" value="E1_DerP2_DerF2"/>
    <property type="match status" value="1"/>
</dbReference>
<keyword evidence="10" id="KW-1185">Reference proteome</keyword>
<evidence type="ECO:0000256" key="6">
    <source>
        <dbReference type="ARBA" id="ARBA00023055"/>
    </source>
</evidence>
<dbReference type="InterPro" id="IPR039670">
    <property type="entry name" value="NPC2-like"/>
</dbReference>
<dbReference type="EMBL" id="CAJHUC010000875">
    <property type="protein sequence ID" value="CAD7698715.1"/>
    <property type="molecule type" value="Genomic_DNA"/>
</dbReference>
<dbReference type="PANTHER" id="PTHR11306">
    <property type="entry name" value="NIEMANN PICK TYPE C2 PROTEIN NPC2-RELATED"/>
    <property type="match status" value="1"/>
</dbReference>
<keyword evidence="6" id="KW-0445">Lipid transport</keyword>
<comment type="subunit">
    <text evidence="3">Monomer.</text>
</comment>
<dbReference type="InterPro" id="IPR014756">
    <property type="entry name" value="Ig_E-set"/>
</dbReference>
<evidence type="ECO:0000313" key="9">
    <source>
        <dbReference type="EMBL" id="CAD7698715.1"/>
    </source>
</evidence>
<sequence>MRRLLSVALALAALVVQAASHHEIDFTVCEDAPFVPSSVTLDPYPPHPGSEIVLQIEGVADHTMEGGEFYADVTLVVYHHHIPMYKEKKDLCRQTACPIDEGNVTFTYDKVLPPAVPAGLYNVNLQAEDLDGNLEMCLDLSFHITYFTEV</sequence>
<evidence type="ECO:0000259" key="8">
    <source>
        <dbReference type="SMART" id="SM00737"/>
    </source>
</evidence>
<evidence type="ECO:0000256" key="2">
    <source>
        <dbReference type="ARBA" id="ARBA00006370"/>
    </source>
</evidence>
<protein>
    <recommendedName>
        <fullName evidence="8">MD-2-related lipid-recognition domain-containing protein</fullName>
    </recommendedName>
</protein>
<proteinExistence type="inferred from homology"/>
<comment type="similarity">
    <text evidence="2">Belongs to the NPC2 family.</text>
</comment>
<feature type="signal peptide" evidence="7">
    <location>
        <begin position="1"/>
        <end position="20"/>
    </location>
</feature>
<feature type="chain" id="PRO_5035949845" description="MD-2-related lipid-recognition domain-containing protein" evidence="7">
    <location>
        <begin position="21"/>
        <end position="150"/>
    </location>
</feature>
<accession>A0A8S1IY39</accession>
<feature type="domain" description="MD-2-related lipid-recognition" evidence="8">
    <location>
        <begin position="26"/>
        <end position="142"/>
    </location>
</feature>
<evidence type="ECO:0000313" key="10">
    <source>
        <dbReference type="Proteomes" id="UP000708148"/>
    </source>
</evidence>
<evidence type="ECO:0000256" key="7">
    <source>
        <dbReference type="SAM" id="SignalP"/>
    </source>
</evidence>
<evidence type="ECO:0000256" key="3">
    <source>
        <dbReference type="ARBA" id="ARBA00011245"/>
    </source>
</evidence>
<dbReference type="SUPFAM" id="SSF81296">
    <property type="entry name" value="E set domains"/>
    <property type="match status" value="1"/>
</dbReference>